<keyword evidence="3" id="KW-1185">Reference proteome</keyword>
<keyword evidence="1" id="KW-0812">Transmembrane</keyword>
<gene>
    <name evidence="2" type="ORF">BA062_38475</name>
</gene>
<protein>
    <submittedName>
        <fullName evidence="2">Uncharacterized protein</fullName>
    </submittedName>
</protein>
<proteinExistence type="predicted"/>
<dbReference type="OrthoDB" id="4954269at2"/>
<dbReference type="AlphaFoldDB" id="A0A318L9B2"/>
<name>A0A318L9B2_9PSEU</name>
<evidence type="ECO:0000313" key="3">
    <source>
        <dbReference type="Proteomes" id="UP000247892"/>
    </source>
</evidence>
<evidence type="ECO:0000313" key="2">
    <source>
        <dbReference type="EMBL" id="PXY16692.1"/>
    </source>
</evidence>
<comment type="caution">
    <text evidence="2">The sequence shown here is derived from an EMBL/GenBank/DDBJ whole genome shotgun (WGS) entry which is preliminary data.</text>
</comment>
<dbReference type="Proteomes" id="UP000247892">
    <property type="component" value="Unassembled WGS sequence"/>
</dbReference>
<reference evidence="2 3" key="1">
    <citation type="submission" date="2016-07" db="EMBL/GenBank/DDBJ databases">
        <title>Draft genome sequence of Prauserella sp. YIM 121212, isolated from alkaline soil.</title>
        <authorList>
            <person name="Ruckert C."/>
            <person name="Albersmeier A."/>
            <person name="Jiang C.-L."/>
            <person name="Jiang Y."/>
            <person name="Kalinowski J."/>
            <person name="Schneider O."/>
            <person name="Winkler A."/>
            <person name="Zotchev S.B."/>
        </authorList>
    </citation>
    <scope>NUCLEOTIDE SEQUENCE [LARGE SCALE GENOMIC DNA]</scope>
    <source>
        <strain evidence="2 3">YIM 121212</strain>
    </source>
</reference>
<keyword evidence="1" id="KW-0472">Membrane</keyword>
<organism evidence="2 3">
    <name type="scientific">Prauserella flavalba</name>
    <dbReference type="NCBI Taxonomy" id="1477506"/>
    <lineage>
        <taxon>Bacteria</taxon>
        <taxon>Bacillati</taxon>
        <taxon>Actinomycetota</taxon>
        <taxon>Actinomycetes</taxon>
        <taxon>Pseudonocardiales</taxon>
        <taxon>Pseudonocardiaceae</taxon>
        <taxon>Prauserella</taxon>
    </lineage>
</organism>
<dbReference type="EMBL" id="MASU01000036">
    <property type="protein sequence ID" value="PXY16692.1"/>
    <property type="molecule type" value="Genomic_DNA"/>
</dbReference>
<feature type="transmembrane region" description="Helical" evidence="1">
    <location>
        <begin position="35"/>
        <end position="54"/>
    </location>
</feature>
<sequence length="125" mass="13671">MLTPLSYPELLGGATMTAVLEVLLMLAVPKWRRPGLIATTAAIGFLVPAGWQIVLKLTHSYEFYTDLPLKIFPISWQDTGSGIATYTVRSLLLTFGPMRNQPARDVANLSMATGAVALLVDIYLY</sequence>
<accession>A0A318L9B2</accession>
<evidence type="ECO:0000256" key="1">
    <source>
        <dbReference type="SAM" id="Phobius"/>
    </source>
</evidence>
<keyword evidence="1" id="KW-1133">Transmembrane helix</keyword>
<feature type="transmembrane region" description="Helical" evidence="1">
    <location>
        <begin position="6"/>
        <end position="28"/>
    </location>
</feature>
<feature type="transmembrane region" description="Helical" evidence="1">
    <location>
        <begin position="106"/>
        <end position="124"/>
    </location>
</feature>